<dbReference type="InterPro" id="IPR031157">
    <property type="entry name" value="G_TR_CS"/>
</dbReference>
<proteinExistence type="inferred from homology"/>
<dbReference type="FunFam" id="2.40.30.10:FF:000016">
    <property type="entry name" value="GTP-binding protein TypA"/>
    <property type="match status" value="1"/>
</dbReference>
<dbReference type="GO" id="GO:0019843">
    <property type="term" value="F:rRNA binding"/>
    <property type="evidence" value="ECO:0007669"/>
    <property type="project" value="UniProtKB-KW"/>
</dbReference>
<dbReference type="CDD" id="cd03691">
    <property type="entry name" value="BipA_TypA_II"/>
    <property type="match status" value="1"/>
</dbReference>
<dbReference type="Pfam" id="PF21018">
    <property type="entry name" value="BipA_C"/>
    <property type="match status" value="1"/>
</dbReference>
<dbReference type="SUPFAM" id="SSF52540">
    <property type="entry name" value="P-loop containing nucleoside triphosphate hydrolases"/>
    <property type="match status" value="1"/>
</dbReference>
<dbReference type="InterPro" id="IPR005225">
    <property type="entry name" value="Small_GTP-bd"/>
</dbReference>
<dbReference type="InterPro" id="IPR047042">
    <property type="entry name" value="BipA_II"/>
</dbReference>
<dbReference type="InterPro" id="IPR035647">
    <property type="entry name" value="EFG_III/V"/>
</dbReference>
<dbReference type="FunFam" id="3.30.70.240:FF:000002">
    <property type="entry name" value="GTP-binding protein TypA"/>
    <property type="match status" value="1"/>
</dbReference>
<dbReference type="GO" id="GO:1990904">
    <property type="term" value="C:ribonucleoprotein complex"/>
    <property type="evidence" value="ECO:0007669"/>
    <property type="project" value="TreeGrafter"/>
</dbReference>
<dbReference type="Gene3D" id="3.30.70.240">
    <property type="match status" value="1"/>
</dbReference>
<comment type="subcellular location">
    <subcellularLocation>
        <location evidence="4">Cytoplasm</location>
    </subcellularLocation>
    <text evidence="4">Binds to ribosomes.</text>
</comment>
<dbReference type="Gene3D" id="2.40.50.250">
    <property type="entry name" value="bipa protein"/>
    <property type="match status" value="1"/>
</dbReference>
<dbReference type="GO" id="GO:0005829">
    <property type="term" value="C:cytosol"/>
    <property type="evidence" value="ECO:0007669"/>
    <property type="project" value="TreeGrafter"/>
</dbReference>
<keyword evidence="4" id="KW-0690">Ribosome biogenesis</keyword>
<keyword evidence="4" id="KW-0694">RNA-binding</keyword>
<dbReference type="NCBIfam" id="TIGR00231">
    <property type="entry name" value="small_GTP"/>
    <property type="match status" value="1"/>
</dbReference>
<dbReference type="GO" id="GO:0009409">
    <property type="term" value="P:response to cold"/>
    <property type="evidence" value="ECO:0007669"/>
    <property type="project" value="UniProtKB-ARBA"/>
</dbReference>
<dbReference type="EC" id="3.6.5.-" evidence="4"/>
<comment type="subunit">
    <text evidence="4">Monomer.</text>
</comment>
<dbReference type="InterPro" id="IPR027417">
    <property type="entry name" value="P-loop_NTPase"/>
</dbReference>
<dbReference type="SUPFAM" id="SSF54980">
    <property type="entry name" value="EF-G C-terminal domain-like"/>
    <property type="match status" value="2"/>
</dbReference>
<dbReference type="InterPro" id="IPR000640">
    <property type="entry name" value="EFG_V-like"/>
</dbReference>
<dbReference type="Proteomes" id="UP000320948">
    <property type="component" value="Unassembled WGS sequence"/>
</dbReference>
<dbReference type="Gene3D" id="3.40.50.300">
    <property type="entry name" value="P-loop containing nucleotide triphosphate hydrolases"/>
    <property type="match status" value="1"/>
</dbReference>
<evidence type="ECO:0000256" key="4">
    <source>
        <dbReference type="HAMAP-Rule" id="MF_00849"/>
    </source>
</evidence>
<dbReference type="SUPFAM" id="SSF50447">
    <property type="entry name" value="Translation proteins"/>
    <property type="match status" value="1"/>
</dbReference>
<protein>
    <recommendedName>
        <fullName evidence="4">Large ribosomal subunit assembly factor BipA</fullName>
        <ecNumber evidence="4">3.6.5.-</ecNumber>
    </recommendedName>
    <alternativeName>
        <fullName evidence="4">GTP-binding protein BipA</fullName>
    </alternativeName>
</protein>
<sequence length="609" mass="67214">MTQTRRTDIRNIAIIAHVDHGKTTLVDALLKQTGTFAENEKVAERAMDSNDIERERGITILAKTTAINYKGTRINVVDTPGHADFGGEVERILGMVDGCVLLVDSSEGPMPQTKFVLGKALQLGLRPILVINKIDRSDARPEEVVNETFDLFDSLGATSEQLDFPILYAVGRDGWVSDDYKKPTTDCFALLDLVKEHVPGPVADTAAPFQMLVSMVERNEFVGRIATGRVYSGIVRKNQQIKAIDPHGNEIDRGKVVQVFNFQGLKKIPGEEAQAGDIVAIAGLANAYVSHTICDPSVTKALPAVEIDPPTMMMTFSVNDSPLCGREGKKLTSREIGNRLFSEAETNVGLIVTQGSTAESFRVMGRGELHLGVLIENMRREGFELSISRPEIIFREENGVKLEPYEDIIVDVDEEFSGVVMEKMGLRRAEMVNMISDHHGKQRLIFVGPSRGMIGYRSEFLTDTRGTGILTRQFKEYGPVKSNPAGRRNGVLVSMAQGTTTPYILNELEARGVLFIGGGVEAYDGMIIGENSRTDDLEVNPTHAKKLTNVRAAGKDDAVRLTPPRQITLEYALTYIEEDELVEVTPQNIRLRKKGLDANARKRMRRSGE</sequence>
<dbReference type="PROSITE" id="PS00301">
    <property type="entry name" value="G_TR_1"/>
    <property type="match status" value="1"/>
</dbReference>
<keyword evidence="4" id="KW-0699">rRNA-binding</keyword>
<dbReference type="PANTHER" id="PTHR42908">
    <property type="entry name" value="TRANSLATION ELONGATION FACTOR-RELATED"/>
    <property type="match status" value="1"/>
</dbReference>
<dbReference type="InterPro" id="IPR042116">
    <property type="entry name" value="TypA/BipA_C"/>
</dbReference>
<comment type="caution">
    <text evidence="6">The sequence shown here is derived from an EMBL/GenBank/DDBJ whole genome shotgun (WGS) entry which is preliminary data.</text>
</comment>
<dbReference type="EMBL" id="VAFM01000003">
    <property type="protein sequence ID" value="TKW60328.1"/>
    <property type="molecule type" value="Genomic_DNA"/>
</dbReference>
<dbReference type="GO" id="GO:0000027">
    <property type="term" value="P:ribosomal large subunit assembly"/>
    <property type="evidence" value="ECO:0007669"/>
    <property type="project" value="UniProtKB-UniRule"/>
</dbReference>
<keyword evidence="4" id="KW-0378">Hydrolase</keyword>
<dbReference type="CDD" id="cd16263">
    <property type="entry name" value="BipA_III"/>
    <property type="match status" value="1"/>
</dbReference>
<dbReference type="GO" id="GO:0043022">
    <property type="term" value="F:ribosome binding"/>
    <property type="evidence" value="ECO:0007669"/>
    <property type="project" value="UniProtKB-UniRule"/>
</dbReference>
<dbReference type="CDD" id="cd03710">
    <property type="entry name" value="BipA_TypA_C"/>
    <property type="match status" value="1"/>
</dbReference>
<dbReference type="GO" id="GO:0097216">
    <property type="term" value="F:guanosine tetraphosphate binding"/>
    <property type="evidence" value="ECO:0007669"/>
    <property type="project" value="UniProtKB-ARBA"/>
</dbReference>
<dbReference type="InterPro" id="IPR004161">
    <property type="entry name" value="EFTu-like_2"/>
</dbReference>
<name>A0A6N4QXI1_BLAVI</name>
<comment type="similarity">
    <text evidence="4">Belongs to the TRAFAC class translation factor GTPase superfamily. Classic translation factor GTPase family. BipA subfamily.</text>
</comment>
<feature type="domain" description="Tr-type G" evidence="5">
    <location>
        <begin position="7"/>
        <end position="202"/>
    </location>
</feature>
<dbReference type="FunFam" id="3.30.70.870:FF:000003">
    <property type="entry name" value="GTP-binding protein TypA"/>
    <property type="match status" value="1"/>
</dbReference>
<keyword evidence="2 4" id="KW-0342">GTP-binding</keyword>
<dbReference type="Gene3D" id="3.30.70.870">
    <property type="entry name" value="Elongation Factor G (Translational Gtpase), domain 3"/>
    <property type="match status" value="1"/>
</dbReference>
<organism evidence="6 7">
    <name type="scientific">Blastochloris viridis</name>
    <name type="common">Rhodopseudomonas viridis</name>
    <dbReference type="NCBI Taxonomy" id="1079"/>
    <lineage>
        <taxon>Bacteria</taxon>
        <taxon>Pseudomonadati</taxon>
        <taxon>Pseudomonadota</taxon>
        <taxon>Alphaproteobacteria</taxon>
        <taxon>Hyphomicrobiales</taxon>
        <taxon>Blastochloridaceae</taxon>
        <taxon>Blastochloris</taxon>
    </lineage>
</organism>
<accession>A0A6N4QXI1</accession>
<dbReference type="GO" id="GO:0000049">
    <property type="term" value="F:tRNA binding"/>
    <property type="evidence" value="ECO:0007669"/>
    <property type="project" value="UniProtKB-KW"/>
</dbReference>
<evidence type="ECO:0000259" key="5">
    <source>
        <dbReference type="PROSITE" id="PS51722"/>
    </source>
</evidence>
<dbReference type="FunFam" id="2.40.50.250:FF:000001">
    <property type="entry name" value="GTP-binding protein TypA"/>
    <property type="match status" value="1"/>
</dbReference>
<dbReference type="InterPro" id="IPR035651">
    <property type="entry name" value="BipA_V"/>
</dbReference>
<dbReference type="InterPro" id="IPR047043">
    <property type="entry name" value="BipA_III"/>
</dbReference>
<dbReference type="PANTHER" id="PTHR42908:SF8">
    <property type="entry name" value="TR-TYPE G DOMAIN-CONTAINING PROTEIN"/>
    <property type="match status" value="1"/>
</dbReference>
<dbReference type="InterPro" id="IPR006298">
    <property type="entry name" value="BipA"/>
</dbReference>
<dbReference type="PRINTS" id="PR00315">
    <property type="entry name" value="ELONGATNFCT"/>
</dbReference>
<dbReference type="InterPro" id="IPR047041">
    <property type="entry name" value="BipA_GTP-bd_dom"/>
</dbReference>
<keyword evidence="4" id="KW-0820">tRNA-binding</keyword>
<dbReference type="InterPro" id="IPR000795">
    <property type="entry name" value="T_Tr_GTP-bd_dom"/>
</dbReference>
<dbReference type="Pfam" id="PF00679">
    <property type="entry name" value="EFG_C"/>
    <property type="match status" value="1"/>
</dbReference>
<dbReference type="PROSITE" id="PS51722">
    <property type="entry name" value="G_TR_2"/>
    <property type="match status" value="1"/>
</dbReference>
<dbReference type="AlphaFoldDB" id="A0A6N4QXI1"/>
<reference evidence="6 7" key="1">
    <citation type="journal article" date="2017" name="Nat. Commun.">
        <title>In situ click chemistry generation of cyclooxygenase-2 inhibitors.</title>
        <authorList>
            <person name="Bhardwaj A."/>
            <person name="Kaur J."/>
            <person name="Wuest M."/>
            <person name="Wuest F."/>
        </authorList>
    </citation>
    <scope>NUCLEOTIDE SEQUENCE [LARGE SCALE GENOMIC DNA]</scope>
    <source>
        <strain evidence="6">S2_018_000_R2_106</strain>
    </source>
</reference>
<evidence type="ECO:0000313" key="6">
    <source>
        <dbReference type="EMBL" id="TKW60328.1"/>
    </source>
</evidence>
<dbReference type="GO" id="GO:0010467">
    <property type="term" value="P:gene expression"/>
    <property type="evidence" value="ECO:0007669"/>
    <property type="project" value="UniProtKB-ARBA"/>
</dbReference>
<comment type="function">
    <text evidence="4">A 50S ribosomal subunit assembly protein with GTPase activity, required for 50S subunit assembly at low temperatures, may also play a role in translation. Binds GTP and analogs. Binds the 70S ribosome between the 30S and 50S subunits, in a similar position as ribosome-bound EF-G; it contacts a number of ribosomal proteins, both rRNAs and the A-site tRNA.</text>
</comment>
<dbReference type="NCBIfam" id="TIGR01394">
    <property type="entry name" value="TypA_BipA"/>
    <property type="match status" value="1"/>
</dbReference>
<evidence type="ECO:0000313" key="7">
    <source>
        <dbReference type="Proteomes" id="UP000320948"/>
    </source>
</evidence>
<dbReference type="SMART" id="SM00838">
    <property type="entry name" value="EFG_C"/>
    <property type="match status" value="1"/>
</dbReference>
<feature type="binding site" evidence="4">
    <location>
        <begin position="19"/>
        <end position="24"/>
    </location>
    <ligand>
        <name>GTP</name>
        <dbReference type="ChEBI" id="CHEBI:37565"/>
    </ligand>
</feature>
<dbReference type="InterPro" id="IPR048876">
    <property type="entry name" value="BipA_C"/>
</dbReference>
<gene>
    <name evidence="6" type="primary">typA</name>
    <name evidence="4" type="synonym">bipA</name>
    <name evidence="6" type="ORF">DI628_08830</name>
</gene>
<comment type="catalytic activity">
    <reaction evidence="3 4">
        <text>GTP + H2O = GDP + phosphate + H(+)</text>
        <dbReference type="Rhea" id="RHEA:19669"/>
        <dbReference type="ChEBI" id="CHEBI:15377"/>
        <dbReference type="ChEBI" id="CHEBI:15378"/>
        <dbReference type="ChEBI" id="CHEBI:37565"/>
        <dbReference type="ChEBI" id="CHEBI:43474"/>
        <dbReference type="ChEBI" id="CHEBI:58189"/>
    </reaction>
</comment>
<dbReference type="Pfam" id="PF00009">
    <property type="entry name" value="GTP_EFTU"/>
    <property type="match status" value="1"/>
</dbReference>
<feature type="binding site" evidence="4">
    <location>
        <begin position="132"/>
        <end position="135"/>
    </location>
    <ligand>
        <name>GTP</name>
        <dbReference type="ChEBI" id="CHEBI:37565"/>
    </ligand>
</feature>
<dbReference type="Gene3D" id="2.40.30.10">
    <property type="entry name" value="Translation factors"/>
    <property type="match status" value="1"/>
</dbReference>
<dbReference type="FunFam" id="3.40.50.300:FF:000055">
    <property type="entry name" value="GTP-binding protein TypA"/>
    <property type="match status" value="1"/>
</dbReference>
<evidence type="ECO:0000256" key="2">
    <source>
        <dbReference type="ARBA" id="ARBA00023134"/>
    </source>
</evidence>
<dbReference type="GO" id="GO:0003924">
    <property type="term" value="F:GTPase activity"/>
    <property type="evidence" value="ECO:0007669"/>
    <property type="project" value="UniProtKB-UniRule"/>
</dbReference>
<evidence type="ECO:0000256" key="1">
    <source>
        <dbReference type="ARBA" id="ARBA00022741"/>
    </source>
</evidence>
<keyword evidence="4" id="KW-0963">Cytoplasm</keyword>
<keyword evidence="1 4" id="KW-0547">Nucleotide-binding</keyword>
<dbReference type="CDD" id="cd01891">
    <property type="entry name" value="TypA_BipA"/>
    <property type="match status" value="1"/>
</dbReference>
<dbReference type="GO" id="GO:0005525">
    <property type="term" value="F:GTP binding"/>
    <property type="evidence" value="ECO:0007669"/>
    <property type="project" value="UniProtKB-UniRule"/>
</dbReference>
<dbReference type="Pfam" id="PF03144">
    <property type="entry name" value="GTP_EFTU_D2"/>
    <property type="match status" value="1"/>
</dbReference>
<dbReference type="HAMAP" id="MF_00849">
    <property type="entry name" value="BipA"/>
    <property type="match status" value="1"/>
</dbReference>
<evidence type="ECO:0000256" key="3">
    <source>
        <dbReference type="ARBA" id="ARBA00048548"/>
    </source>
</evidence>
<dbReference type="InterPro" id="IPR009000">
    <property type="entry name" value="Transl_B-barrel_sf"/>
</dbReference>